<dbReference type="RefSeq" id="XP_008029067.1">
    <property type="nucleotide sequence ID" value="XM_008030876.1"/>
</dbReference>
<proteinExistence type="predicted"/>
<gene>
    <name evidence="2" type="ORF">SETTUDRAFT_164746</name>
</gene>
<evidence type="ECO:0000256" key="1">
    <source>
        <dbReference type="SAM" id="MobiDB-lite"/>
    </source>
</evidence>
<dbReference type="Proteomes" id="UP000016935">
    <property type="component" value="Unassembled WGS sequence"/>
</dbReference>
<dbReference type="EMBL" id="KB908833">
    <property type="protein sequence ID" value="EOA83322.1"/>
    <property type="molecule type" value="Genomic_DNA"/>
</dbReference>
<name>R0K4Q1_EXST2</name>
<feature type="region of interest" description="Disordered" evidence="1">
    <location>
        <begin position="1"/>
        <end position="68"/>
    </location>
</feature>
<dbReference type="HOGENOM" id="CLU_2795576_0_0_1"/>
<accession>R0K4Q1</accession>
<dbReference type="GeneID" id="19399224"/>
<reference evidence="2 3" key="2">
    <citation type="journal article" date="2013" name="PLoS Genet.">
        <title>Comparative genome structure, secondary metabolite, and effector coding capacity across Cochliobolus pathogens.</title>
        <authorList>
            <person name="Condon B.J."/>
            <person name="Leng Y."/>
            <person name="Wu D."/>
            <person name="Bushley K.E."/>
            <person name="Ohm R.A."/>
            <person name="Otillar R."/>
            <person name="Martin J."/>
            <person name="Schackwitz W."/>
            <person name="Grimwood J."/>
            <person name="MohdZainudin N."/>
            <person name="Xue C."/>
            <person name="Wang R."/>
            <person name="Manning V.A."/>
            <person name="Dhillon B."/>
            <person name="Tu Z.J."/>
            <person name="Steffenson B.J."/>
            <person name="Salamov A."/>
            <person name="Sun H."/>
            <person name="Lowry S."/>
            <person name="LaButti K."/>
            <person name="Han J."/>
            <person name="Copeland A."/>
            <person name="Lindquist E."/>
            <person name="Barry K."/>
            <person name="Schmutz J."/>
            <person name="Baker S.E."/>
            <person name="Ciuffetti L.M."/>
            <person name="Grigoriev I.V."/>
            <person name="Zhong S."/>
            <person name="Turgeon B.G."/>
        </authorList>
    </citation>
    <scope>NUCLEOTIDE SEQUENCE [LARGE SCALE GENOMIC DNA]</scope>
    <source>
        <strain evidence="3">28A</strain>
    </source>
</reference>
<evidence type="ECO:0000313" key="3">
    <source>
        <dbReference type="Proteomes" id="UP000016935"/>
    </source>
</evidence>
<protein>
    <submittedName>
        <fullName evidence="2">Uncharacterized protein</fullName>
    </submittedName>
</protein>
<keyword evidence="3" id="KW-1185">Reference proteome</keyword>
<organism evidence="2 3">
    <name type="scientific">Exserohilum turcicum (strain 28A)</name>
    <name type="common">Northern leaf blight fungus</name>
    <name type="synonym">Setosphaeria turcica</name>
    <dbReference type="NCBI Taxonomy" id="671987"/>
    <lineage>
        <taxon>Eukaryota</taxon>
        <taxon>Fungi</taxon>
        <taxon>Dikarya</taxon>
        <taxon>Ascomycota</taxon>
        <taxon>Pezizomycotina</taxon>
        <taxon>Dothideomycetes</taxon>
        <taxon>Pleosporomycetidae</taxon>
        <taxon>Pleosporales</taxon>
        <taxon>Pleosporineae</taxon>
        <taxon>Pleosporaceae</taxon>
        <taxon>Exserohilum</taxon>
    </lineage>
</organism>
<evidence type="ECO:0000313" key="2">
    <source>
        <dbReference type="EMBL" id="EOA83322.1"/>
    </source>
</evidence>
<dbReference type="AlphaFoldDB" id="R0K4Q1"/>
<sequence>MRGEGGPRPASWGLLMLSDHPPLPPPSRFAPWIGGAGRASERREHAAAARAHAPPPRRPGDGFEIPPW</sequence>
<reference evidence="2 3" key="1">
    <citation type="journal article" date="2012" name="PLoS Pathog.">
        <title>Diverse lifestyles and strategies of plant pathogenesis encoded in the genomes of eighteen Dothideomycetes fungi.</title>
        <authorList>
            <person name="Ohm R.A."/>
            <person name="Feau N."/>
            <person name="Henrissat B."/>
            <person name="Schoch C.L."/>
            <person name="Horwitz B.A."/>
            <person name="Barry K.W."/>
            <person name="Condon B.J."/>
            <person name="Copeland A.C."/>
            <person name="Dhillon B."/>
            <person name="Glaser F."/>
            <person name="Hesse C.N."/>
            <person name="Kosti I."/>
            <person name="LaButti K."/>
            <person name="Lindquist E.A."/>
            <person name="Lucas S."/>
            <person name="Salamov A.A."/>
            <person name="Bradshaw R.E."/>
            <person name="Ciuffetti L."/>
            <person name="Hamelin R.C."/>
            <person name="Kema G.H.J."/>
            <person name="Lawrence C."/>
            <person name="Scott J.A."/>
            <person name="Spatafora J.W."/>
            <person name="Turgeon B.G."/>
            <person name="de Wit P.J.G.M."/>
            <person name="Zhong S."/>
            <person name="Goodwin S.B."/>
            <person name="Grigoriev I.V."/>
        </authorList>
    </citation>
    <scope>NUCLEOTIDE SEQUENCE [LARGE SCALE GENOMIC DNA]</scope>
    <source>
        <strain evidence="3">28A</strain>
    </source>
</reference>